<organism evidence="2 3">
    <name type="scientific">Rodentibacter caecimuris</name>
    <dbReference type="NCBI Taxonomy" id="1796644"/>
    <lineage>
        <taxon>Bacteria</taxon>
        <taxon>Pseudomonadati</taxon>
        <taxon>Pseudomonadota</taxon>
        <taxon>Gammaproteobacteria</taxon>
        <taxon>Pasteurellales</taxon>
        <taxon>Pasteurellaceae</taxon>
        <taxon>Rodentibacter</taxon>
    </lineage>
</organism>
<keyword evidence="1" id="KW-0812">Transmembrane</keyword>
<evidence type="ECO:0000256" key="1">
    <source>
        <dbReference type="SAM" id="Phobius"/>
    </source>
</evidence>
<name>A0ABX3L2X9_9PAST</name>
<keyword evidence="1" id="KW-1133">Transmembrane helix</keyword>
<keyword evidence="3" id="KW-1185">Reference proteome</keyword>
<proteinExistence type="predicted"/>
<dbReference type="RefSeq" id="WP_077462318.1">
    <property type="nucleotide sequence ID" value="NZ_MLAA01000003.1"/>
</dbReference>
<evidence type="ECO:0000313" key="2">
    <source>
        <dbReference type="EMBL" id="OOF71288.1"/>
    </source>
</evidence>
<dbReference type="EMBL" id="MLAA01000003">
    <property type="protein sequence ID" value="OOF71288.1"/>
    <property type="molecule type" value="Genomic_DNA"/>
</dbReference>
<dbReference type="InterPro" id="IPR007495">
    <property type="entry name" value="NqrM"/>
</dbReference>
<dbReference type="Proteomes" id="UP000188820">
    <property type="component" value="Unassembled WGS sequence"/>
</dbReference>
<accession>A0ABX3L2X9</accession>
<protein>
    <recommendedName>
        <fullName evidence="4">Na(+)-translocating NADH-quinone reductase subunit E</fullName>
    </recommendedName>
</protein>
<dbReference type="Pfam" id="PF04400">
    <property type="entry name" value="NqrM"/>
    <property type="match status" value="1"/>
</dbReference>
<dbReference type="PANTHER" id="PTHR40691">
    <property type="entry name" value="(NA+)-NQR MATURATION NQRM"/>
    <property type="match status" value="1"/>
</dbReference>
<dbReference type="PANTHER" id="PTHR40691:SF1">
    <property type="entry name" value="EXPORTED PROTEIN"/>
    <property type="match status" value="1"/>
</dbReference>
<feature type="transmembrane region" description="Helical" evidence="1">
    <location>
        <begin position="6"/>
        <end position="24"/>
    </location>
</feature>
<keyword evidence="1" id="KW-0472">Membrane</keyword>
<gene>
    <name evidence="2" type="ORF">BKG89_00915</name>
</gene>
<sequence>MQTLFFTLIAFVAIILLMSIGFIIKKQSLKGSCGGISTLGMKKVCDCEEPCDNLKSKIANGTATPDEISRFSKDSQFYEVK</sequence>
<evidence type="ECO:0000313" key="3">
    <source>
        <dbReference type="Proteomes" id="UP000188820"/>
    </source>
</evidence>
<comment type="caution">
    <text evidence="2">The sequence shown here is derived from an EMBL/GenBank/DDBJ whole genome shotgun (WGS) entry which is preliminary data.</text>
</comment>
<evidence type="ECO:0008006" key="4">
    <source>
        <dbReference type="Google" id="ProtNLM"/>
    </source>
</evidence>
<reference evidence="2 3" key="1">
    <citation type="submission" date="2016-10" db="EMBL/GenBank/DDBJ databases">
        <title>Rodentibacter gen. nov. and new species.</title>
        <authorList>
            <person name="Christensen H."/>
        </authorList>
    </citation>
    <scope>NUCLEOTIDE SEQUENCE [LARGE SCALE GENOMIC DNA]</scope>
    <source>
        <strain evidence="2 3">1998236014</strain>
    </source>
</reference>